<dbReference type="Pfam" id="PF05380">
    <property type="entry name" value="Peptidase_A17"/>
    <property type="match status" value="1"/>
</dbReference>
<evidence type="ECO:0000313" key="1">
    <source>
        <dbReference type="RefSeq" id="XP_028154759.1"/>
    </source>
</evidence>
<dbReference type="AlphaFoldDB" id="A0A6P7GZC5"/>
<dbReference type="PANTHER" id="PTHR47331">
    <property type="entry name" value="PHD-TYPE DOMAIN-CONTAINING PROTEIN"/>
    <property type="match status" value="1"/>
</dbReference>
<feature type="non-terminal residue" evidence="1">
    <location>
        <position position="312"/>
    </location>
</feature>
<reference evidence="1" key="1">
    <citation type="submission" date="2025-08" db="UniProtKB">
        <authorList>
            <consortium name="RefSeq"/>
        </authorList>
    </citation>
    <scope>IDENTIFICATION</scope>
    <source>
        <tissue evidence="1">Whole insect</tissue>
    </source>
</reference>
<dbReference type="InterPro" id="IPR008042">
    <property type="entry name" value="Retrotrans_Pao"/>
</dbReference>
<dbReference type="RefSeq" id="XP_028154759.1">
    <property type="nucleotide sequence ID" value="XM_028298958.1"/>
</dbReference>
<protein>
    <submittedName>
        <fullName evidence="1">Uncharacterized protein LOC114348378</fullName>
    </submittedName>
</protein>
<gene>
    <name evidence="1" type="primary">LOC114348378</name>
</gene>
<name>A0A6P7GZC5_DIAVI</name>
<organism evidence="1">
    <name type="scientific">Diabrotica virgifera virgifera</name>
    <name type="common">western corn rootworm</name>
    <dbReference type="NCBI Taxonomy" id="50390"/>
    <lineage>
        <taxon>Eukaryota</taxon>
        <taxon>Metazoa</taxon>
        <taxon>Ecdysozoa</taxon>
        <taxon>Arthropoda</taxon>
        <taxon>Hexapoda</taxon>
        <taxon>Insecta</taxon>
        <taxon>Pterygota</taxon>
        <taxon>Neoptera</taxon>
        <taxon>Endopterygota</taxon>
        <taxon>Coleoptera</taxon>
        <taxon>Polyphaga</taxon>
        <taxon>Cucujiformia</taxon>
        <taxon>Chrysomeloidea</taxon>
        <taxon>Chrysomelidae</taxon>
        <taxon>Galerucinae</taxon>
        <taxon>Diabroticina</taxon>
        <taxon>Diabroticites</taxon>
        <taxon>Diabrotica</taxon>
    </lineage>
</organism>
<dbReference type="InParanoid" id="A0A6P7GZC5"/>
<sequence length="312" mass="35163">MANAQLKRLWQLEEMQDSTPWSKDDNKCEEICQKSTARSASSQFIVKLPLKFPADLLGDSMNTAASSISNTPDTLVHIDNNDISNNIIDIGNSESTKTLGIQLMSRQDLLCYKISLCELPVLFTKRQIFSIISKIWDPMGLLSPVIILAKIIIQKLFQLQKPWDEPVPPELNKSWRQLYNQLPQLNSLRIPRSVVGPYSQIIGIHCFCDASLNASSIYISSVGKNNEYNYHILCSKTKVTPLKQLTIPKLELCVALLGSQLINKVVKALPVVNVPIYMWSDSNIVLCWLKLEPHQLQVFVSNRVAKIQSLTT</sequence>
<proteinExistence type="predicted"/>
<accession>A0A6P7GZC5</accession>